<dbReference type="EMBL" id="AEIG01000082">
    <property type="protein sequence ID" value="EGG28792.1"/>
    <property type="molecule type" value="Genomic_DNA"/>
</dbReference>
<comment type="caution">
    <text evidence="1">The sequence shown here is derived from an EMBL/GenBank/DDBJ whole genome shotgun (WGS) entry which is preliminary data.</text>
</comment>
<dbReference type="AlphaFoldDB" id="F3L4F6"/>
<proteinExistence type="predicted"/>
<organism evidence="1 2">
    <name type="scientific">Aequoribacter fuscus</name>
    <dbReference type="NCBI Taxonomy" id="2518989"/>
    <lineage>
        <taxon>Bacteria</taxon>
        <taxon>Pseudomonadati</taxon>
        <taxon>Pseudomonadota</taxon>
        <taxon>Gammaproteobacteria</taxon>
        <taxon>Cellvibrionales</taxon>
        <taxon>Halieaceae</taxon>
        <taxon>Aequoribacter</taxon>
    </lineage>
</organism>
<dbReference type="STRING" id="2518989.IMCC3088_2557"/>
<evidence type="ECO:0000313" key="2">
    <source>
        <dbReference type="Proteomes" id="UP000005615"/>
    </source>
</evidence>
<protein>
    <submittedName>
        <fullName evidence="1">Uncharacterized protein</fullName>
    </submittedName>
</protein>
<accession>F3L4F6</accession>
<evidence type="ECO:0000313" key="1">
    <source>
        <dbReference type="EMBL" id="EGG28792.1"/>
    </source>
</evidence>
<reference evidence="1 2" key="1">
    <citation type="journal article" date="2011" name="J. Bacteriol.">
        <title>Genome sequence of strain IMCC3088, a proteorhodopsin-containing marine bacterium belonging to the OM60/NOR5 clade.</title>
        <authorList>
            <person name="Jang Y."/>
            <person name="Oh H.M."/>
            <person name="Kang I."/>
            <person name="Lee K."/>
            <person name="Yang S.J."/>
            <person name="Cho J.C."/>
        </authorList>
    </citation>
    <scope>NUCLEOTIDE SEQUENCE [LARGE SCALE GENOMIC DNA]</scope>
    <source>
        <strain evidence="1 2">IMCC3088</strain>
    </source>
</reference>
<sequence>MGHDLLFALGKNGLPSVGVAHDRCAGVSIGMALQAVHRQQGQLALGWSRLAVCAECTQQDKNQ</sequence>
<keyword evidence="2" id="KW-1185">Reference proteome</keyword>
<dbReference type="Proteomes" id="UP000005615">
    <property type="component" value="Unassembled WGS sequence"/>
</dbReference>
<name>F3L4F6_9GAMM</name>
<gene>
    <name evidence="1" type="ORF">IMCC3088_2557</name>
</gene>